<dbReference type="GO" id="GO:0016491">
    <property type="term" value="F:oxidoreductase activity"/>
    <property type="evidence" value="ECO:0007669"/>
    <property type="project" value="InterPro"/>
</dbReference>
<dbReference type="CDD" id="cd00322">
    <property type="entry name" value="FNR_like"/>
    <property type="match status" value="1"/>
</dbReference>
<protein>
    <submittedName>
        <fullName evidence="2">FAD-dependent oxidoreductase</fullName>
    </submittedName>
</protein>
<evidence type="ECO:0000313" key="3">
    <source>
        <dbReference type="Proteomes" id="UP001221217"/>
    </source>
</evidence>
<dbReference type="AlphaFoldDB" id="A0AAJ1MKF0"/>
<dbReference type="InterPro" id="IPR017927">
    <property type="entry name" value="FAD-bd_FR_type"/>
</dbReference>
<dbReference type="PROSITE" id="PS51384">
    <property type="entry name" value="FAD_FR"/>
    <property type="match status" value="1"/>
</dbReference>
<feature type="domain" description="FAD-binding FR-type" evidence="1">
    <location>
        <begin position="1"/>
        <end position="112"/>
    </location>
</feature>
<dbReference type="Gene3D" id="2.40.30.10">
    <property type="entry name" value="Translation factors"/>
    <property type="match status" value="1"/>
</dbReference>
<gene>
    <name evidence="2" type="ORF">PQJ61_17260</name>
</gene>
<proteinExistence type="predicted"/>
<dbReference type="SUPFAM" id="SSF63380">
    <property type="entry name" value="Riboflavin synthase domain-like"/>
    <property type="match status" value="1"/>
</dbReference>
<dbReference type="InterPro" id="IPR039261">
    <property type="entry name" value="FNR_nucleotide-bd"/>
</dbReference>
<accession>A0AAJ1MKF0</accession>
<evidence type="ECO:0000313" key="2">
    <source>
        <dbReference type="EMBL" id="MDC7228513.1"/>
    </source>
</evidence>
<name>A0AAJ1MKF0_9SPIO</name>
<dbReference type="PANTHER" id="PTHR47354:SF5">
    <property type="entry name" value="PROTEIN RFBI"/>
    <property type="match status" value="1"/>
</dbReference>
<organism evidence="2 3">
    <name type="scientific">Candidatus Thalassospirochaeta sargassi</name>
    <dbReference type="NCBI Taxonomy" id="3119039"/>
    <lineage>
        <taxon>Bacteria</taxon>
        <taxon>Pseudomonadati</taxon>
        <taxon>Spirochaetota</taxon>
        <taxon>Spirochaetia</taxon>
        <taxon>Spirochaetales</taxon>
        <taxon>Spirochaetaceae</taxon>
        <taxon>Candidatus Thalassospirochaeta</taxon>
    </lineage>
</organism>
<dbReference type="InterPro" id="IPR050415">
    <property type="entry name" value="MRET"/>
</dbReference>
<comment type="caution">
    <text evidence="2">The sequence shown here is derived from an EMBL/GenBank/DDBJ whole genome shotgun (WGS) entry which is preliminary data.</text>
</comment>
<evidence type="ECO:0000259" key="1">
    <source>
        <dbReference type="PROSITE" id="PS51384"/>
    </source>
</evidence>
<dbReference type="SUPFAM" id="SSF52343">
    <property type="entry name" value="Ferredoxin reductase-like, C-terminal NADP-linked domain"/>
    <property type="match status" value="1"/>
</dbReference>
<reference evidence="2 3" key="1">
    <citation type="submission" date="2022-12" db="EMBL/GenBank/DDBJ databases">
        <title>Metagenome assembled genome from gulf of manar.</title>
        <authorList>
            <person name="Kohli P."/>
            <person name="Pk S."/>
            <person name="Venkata Ramana C."/>
            <person name="Sasikala C."/>
        </authorList>
    </citation>
    <scope>NUCLEOTIDE SEQUENCE [LARGE SCALE GENOMIC DNA]</scope>
    <source>
        <strain evidence="2">JB008</strain>
    </source>
</reference>
<sequence>MKLSDFRGIFKNNKIKLINKENPVGDYWVFDFEIPGGLTWTPGEHGLFSFPDKKITGKKSRSFSIASTPDEGVIKIGTKIIDKPSDFKDKLRAMNPGDHLKLRGPFGWFKLPKTKSKLLFLAGGIGITPIRALYKQIDSEKSEFETELFFVSDSHIFMNELESWGSSNTAFIESRDNFYRKLDEHLASSSRADYFYISGNPKLINQVTENLKKAGVKKSQIINDPFLGY</sequence>
<dbReference type="PANTHER" id="PTHR47354">
    <property type="entry name" value="NADH OXIDOREDUCTASE HCR"/>
    <property type="match status" value="1"/>
</dbReference>
<dbReference type="EMBL" id="JAQQAL010000049">
    <property type="protein sequence ID" value="MDC7228513.1"/>
    <property type="molecule type" value="Genomic_DNA"/>
</dbReference>
<dbReference type="Gene3D" id="3.40.50.80">
    <property type="entry name" value="Nucleotide-binding domain of ferredoxin-NADP reductase (FNR) module"/>
    <property type="match status" value="1"/>
</dbReference>
<dbReference type="PRINTS" id="PR00410">
    <property type="entry name" value="PHEHYDRXLASE"/>
</dbReference>
<dbReference type="Proteomes" id="UP001221217">
    <property type="component" value="Unassembled WGS sequence"/>
</dbReference>
<dbReference type="InterPro" id="IPR017938">
    <property type="entry name" value="Riboflavin_synthase-like_b-brl"/>
</dbReference>